<feature type="region of interest" description="Disordered" evidence="1">
    <location>
        <begin position="30"/>
        <end position="50"/>
    </location>
</feature>
<dbReference type="EMBL" id="JADIKC010000011">
    <property type="protein sequence ID" value="MBM7123365.1"/>
    <property type="molecule type" value="Genomic_DNA"/>
</dbReference>
<reference evidence="2 3" key="1">
    <citation type="submission" date="2020-10" db="EMBL/GenBank/DDBJ databases">
        <title>Phylogeny of dyella-like bacteria.</title>
        <authorList>
            <person name="Fu J."/>
        </authorList>
    </citation>
    <scope>NUCLEOTIDE SEQUENCE [LARGE SCALE GENOMIC DNA]</scope>
    <source>
        <strain evidence="2 3">THG-B117</strain>
    </source>
</reference>
<dbReference type="Proteomes" id="UP001430065">
    <property type="component" value="Unassembled WGS sequence"/>
</dbReference>
<feature type="compositionally biased region" description="Low complexity" evidence="1">
    <location>
        <begin position="39"/>
        <end position="50"/>
    </location>
</feature>
<proteinExistence type="predicted"/>
<gene>
    <name evidence="2" type="ORF">ISP20_19535</name>
</gene>
<dbReference type="RefSeq" id="WP_204637820.1">
    <property type="nucleotide sequence ID" value="NZ_JADIKC010000011.1"/>
</dbReference>
<evidence type="ECO:0000313" key="3">
    <source>
        <dbReference type="Proteomes" id="UP001430065"/>
    </source>
</evidence>
<evidence type="ECO:0000256" key="1">
    <source>
        <dbReference type="SAM" id="MobiDB-lite"/>
    </source>
</evidence>
<protein>
    <submittedName>
        <fullName evidence="2">Uncharacterized protein</fullName>
    </submittedName>
</protein>
<organism evidence="2 3">
    <name type="scientific">Dyella kyungheensis</name>
    <dbReference type="NCBI Taxonomy" id="1242174"/>
    <lineage>
        <taxon>Bacteria</taxon>
        <taxon>Pseudomonadati</taxon>
        <taxon>Pseudomonadota</taxon>
        <taxon>Gammaproteobacteria</taxon>
        <taxon>Lysobacterales</taxon>
        <taxon>Rhodanobacteraceae</taxon>
        <taxon>Dyella</taxon>
    </lineage>
</organism>
<keyword evidence="3" id="KW-1185">Reference proteome</keyword>
<comment type="caution">
    <text evidence="2">The sequence shown here is derived from an EMBL/GenBank/DDBJ whole genome shotgun (WGS) entry which is preliminary data.</text>
</comment>
<evidence type="ECO:0000313" key="2">
    <source>
        <dbReference type="EMBL" id="MBM7123365.1"/>
    </source>
</evidence>
<accession>A0ABS2JX41</accession>
<name>A0ABS2JX41_9GAMM</name>
<sequence>MNLSRRAALIAFIVALLLILAVGGYRAATHQEVRPDTGPAPSASTSTPPR</sequence>